<dbReference type="OrthoDB" id="5424793at2759"/>
<evidence type="ECO:0000313" key="2">
    <source>
        <dbReference type="EMBL" id="CEJ57585.1"/>
    </source>
</evidence>
<dbReference type="EMBL" id="CDHK01000005">
    <property type="protein sequence ID" value="CEJ57585.1"/>
    <property type="molecule type" value="Genomic_DNA"/>
</dbReference>
<proteinExistence type="predicted"/>
<dbReference type="Gene3D" id="3.40.50.880">
    <property type="match status" value="1"/>
</dbReference>
<sequence length="232" mass="25521">MSSSINLRDPGRPIRVGVVFMNSVTEHLDIAPFGFFSCISRGFLRQAPPNLVSGDLISQALDFEHHWVTEDGKTPARLTGNLQVVPTNSFADCPPLDIVVLGAYTAGYQVSETEKQFLRKVYTECAALICVCAGFLPVLAAGILEGKTVTAPIPMLPMMRQTASGTEWIKKRWAQDGKIWTSGSLLNGMDMMAAFGRHTWGGKGTLVDHMIQVGYWPERDVNYADITRTSRL</sequence>
<dbReference type="Pfam" id="PF01965">
    <property type="entry name" value="DJ-1_PfpI"/>
    <property type="match status" value="1"/>
</dbReference>
<dbReference type="Proteomes" id="UP000042958">
    <property type="component" value="Unassembled WGS sequence"/>
</dbReference>
<dbReference type="PANTHER" id="PTHR43130">
    <property type="entry name" value="ARAC-FAMILY TRANSCRIPTIONAL REGULATOR"/>
    <property type="match status" value="1"/>
</dbReference>
<dbReference type="InterPro" id="IPR029062">
    <property type="entry name" value="Class_I_gatase-like"/>
</dbReference>
<evidence type="ECO:0000313" key="3">
    <source>
        <dbReference type="Proteomes" id="UP000042958"/>
    </source>
</evidence>
<feature type="domain" description="DJ-1/PfpI" evidence="1">
    <location>
        <begin position="62"/>
        <end position="193"/>
    </location>
</feature>
<dbReference type="InterPro" id="IPR052158">
    <property type="entry name" value="INH-QAR"/>
</dbReference>
<accession>A0A0F7TQ71</accession>
<protein>
    <recommendedName>
        <fullName evidence="1">DJ-1/PfpI domain-containing protein</fullName>
    </recommendedName>
</protein>
<dbReference type="InterPro" id="IPR002818">
    <property type="entry name" value="DJ-1/PfpI"/>
</dbReference>
<evidence type="ECO:0000259" key="1">
    <source>
        <dbReference type="Pfam" id="PF01965"/>
    </source>
</evidence>
<dbReference type="AlphaFoldDB" id="A0A0F7TQ71"/>
<dbReference type="STRING" id="104259.A0A0F7TQ71"/>
<name>A0A0F7TQ71_PENBI</name>
<gene>
    <name evidence="2" type="ORF">PMG11_06274</name>
</gene>
<keyword evidence="3" id="KW-1185">Reference proteome</keyword>
<organism evidence="2 3">
    <name type="scientific">Penicillium brasilianum</name>
    <dbReference type="NCBI Taxonomy" id="104259"/>
    <lineage>
        <taxon>Eukaryota</taxon>
        <taxon>Fungi</taxon>
        <taxon>Dikarya</taxon>
        <taxon>Ascomycota</taxon>
        <taxon>Pezizomycotina</taxon>
        <taxon>Eurotiomycetes</taxon>
        <taxon>Eurotiomycetidae</taxon>
        <taxon>Eurotiales</taxon>
        <taxon>Aspergillaceae</taxon>
        <taxon>Penicillium</taxon>
    </lineage>
</organism>
<dbReference type="PANTHER" id="PTHR43130:SF7">
    <property type="entry name" value="DJ-1_PFPI DOMAIN-CONTAINING PROTEIN"/>
    <property type="match status" value="1"/>
</dbReference>
<reference evidence="3" key="1">
    <citation type="journal article" date="2015" name="Genome Announc.">
        <title>Draft genome sequence of the fungus Penicillium brasilianum MG11.</title>
        <authorList>
            <person name="Horn F."/>
            <person name="Linde J."/>
            <person name="Mattern D.J."/>
            <person name="Walther G."/>
            <person name="Guthke R."/>
            <person name="Brakhage A.A."/>
            <person name="Valiante V."/>
        </authorList>
    </citation>
    <scope>NUCLEOTIDE SEQUENCE [LARGE SCALE GENOMIC DNA]</scope>
    <source>
        <strain evidence="3">MG11</strain>
    </source>
</reference>
<dbReference type="SUPFAM" id="SSF52317">
    <property type="entry name" value="Class I glutamine amidotransferase-like"/>
    <property type="match status" value="1"/>
</dbReference>